<protein>
    <recommendedName>
        <fullName evidence="2">HNH nuclease domain-containing protein</fullName>
    </recommendedName>
</protein>
<dbReference type="Pfam" id="PF13391">
    <property type="entry name" value="HNH_2"/>
    <property type="match status" value="1"/>
</dbReference>
<evidence type="ECO:0000313" key="3">
    <source>
        <dbReference type="EMBL" id="KAF3137005.1"/>
    </source>
</evidence>
<gene>
    <name evidence="3" type="ORF">TWF703_005326</name>
</gene>
<reference evidence="3 4" key="1">
    <citation type="submission" date="2019-06" db="EMBL/GenBank/DDBJ databases">
        <authorList>
            <person name="Palmer J.M."/>
        </authorList>
    </citation>
    <scope>NUCLEOTIDE SEQUENCE [LARGE SCALE GENOMIC DNA]</scope>
    <source>
        <strain evidence="3 4">TWF703</strain>
    </source>
</reference>
<dbReference type="InterPro" id="IPR003615">
    <property type="entry name" value="HNH_nuc"/>
</dbReference>
<dbReference type="Proteomes" id="UP000480548">
    <property type="component" value="Unassembled WGS sequence"/>
</dbReference>
<organism evidence="3 4">
    <name type="scientific">Orbilia oligospora</name>
    <name type="common">Nematode-trapping fungus</name>
    <name type="synonym">Arthrobotrys oligospora</name>
    <dbReference type="NCBI Taxonomy" id="2813651"/>
    <lineage>
        <taxon>Eukaryota</taxon>
        <taxon>Fungi</taxon>
        <taxon>Dikarya</taxon>
        <taxon>Ascomycota</taxon>
        <taxon>Pezizomycotina</taxon>
        <taxon>Orbiliomycetes</taxon>
        <taxon>Orbiliales</taxon>
        <taxon>Orbiliaceae</taxon>
        <taxon>Orbilia</taxon>
    </lineage>
</organism>
<dbReference type="EMBL" id="WIQZ01000027">
    <property type="protein sequence ID" value="KAF3137005.1"/>
    <property type="molecule type" value="Genomic_DNA"/>
</dbReference>
<dbReference type="AlphaFoldDB" id="A0A7C8NL84"/>
<evidence type="ECO:0000313" key="4">
    <source>
        <dbReference type="Proteomes" id="UP000480548"/>
    </source>
</evidence>
<feature type="domain" description="HNH nuclease" evidence="2">
    <location>
        <begin position="223"/>
        <end position="314"/>
    </location>
</feature>
<feature type="region of interest" description="Disordered" evidence="1">
    <location>
        <begin position="171"/>
        <end position="193"/>
    </location>
</feature>
<evidence type="ECO:0000256" key="1">
    <source>
        <dbReference type="SAM" id="MobiDB-lite"/>
    </source>
</evidence>
<sequence length="431" mass="48454">MNSITSISRSQLWSIKINTNTSIKLEPSRNDIKAGFVCCGGLFIYTSTIFEDLKIIYLTLHNLPDGSSLTLWQEHSDGSVEFTSASEGDKEFKMTTSGSELYLGLIVHNADHPLCKTSPSSAGINEHIDVGCAVIPNLKFNPKENVYLPAIPNYHTPSLCFSTPSTPFNKKRKLAEDSASNSSTLDSLELRRKQDQDSRELAKSLGVDMGSFDEAVKITYDKCVITRTSSKWGSLICGPGYIASHIMPQKLWFSYPDWHPSPVFEKFPFNVIPSYNTDEDTLRKRMQSTWGPANSLLPRADIHDMFDQRMIAIHPVTSRIRLFAPMPVAMEYHGQVVEWEVIPDRAALAHHYTQFVIENVAANMTSGSEYVVPEMWRPAIDLVSSSVLDSRSLQDLEERGGDTLAQEVDYFPEDGLTEKQEDVIESWLERE</sequence>
<name>A0A7C8NL84_ORBOL</name>
<comment type="caution">
    <text evidence="3">The sequence shown here is derived from an EMBL/GenBank/DDBJ whole genome shotgun (WGS) entry which is preliminary data.</text>
</comment>
<proteinExistence type="predicted"/>
<accession>A0A7C8NL84</accession>
<evidence type="ECO:0000259" key="2">
    <source>
        <dbReference type="Pfam" id="PF13391"/>
    </source>
</evidence>